<evidence type="ECO:0000256" key="11">
    <source>
        <dbReference type="ARBA" id="ARBA00022824"/>
    </source>
</evidence>
<keyword evidence="7" id="KW-0153">Cholesterol metabolism</keyword>
<keyword evidence="9" id="KW-0812">Transmembrane</keyword>
<keyword evidence="19" id="KW-1207">Sterol metabolism</keyword>
<evidence type="ECO:0000256" key="15">
    <source>
        <dbReference type="ARBA" id="ARBA00023002"/>
    </source>
</evidence>
<evidence type="ECO:0000256" key="12">
    <source>
        <dbReference type="ARBA" id="ARBA00022827"/>
    </source>
</evidence>
<dbReference type="GO" id="GO:0071949">
    <property type="term" value="F:FAD binding"/>
    <property type="evidence" value="ECO:0007669"/>
    <property type="project" value="InterPro"/>
</dbReference>
<evidence type="ECO:0000256" key="21">
    <source>
        <dbReference type="ARBA" id="ARBA00051033"/>
    </source>
</evidence>
<dbReference type="InterPro" id="IPR036318">
    <property type="entry name" value="FAD-bd_PCMH-like_sf"/>
</dbReference>
<evidence type="ECO:0000313" key="27">
    <source>
        <dbReference type="Proteomes" id="UP000887577"/>
    </source>
</evidence>
<evidence type="ECO:0000256" key="4">
    <source>
        <dbReference type="ARBA" id="ARBA00012405"/>
    </source>
</evidence>
<name>A0A914Z1G6_9BILA</name>
<comment type="catalytic activity">
    <reaction evidence="21">
        <text>lanosterol + NADPH + H(+) = 24,25-dihydrolanosterol + NADP(+)</text>
        <dbReference type="Rhea" id="RHEA:33919"/>
        <dbReference type="ChEBI" id="CHEBI:15378"/>
        <dbReference type="ChEBI" id="CHEBI:16521"/>
        <dbReference type="ChEBI" id="CHEBI:28113"/>
        <dbReference type="ChEBI" id="CHEBI:57783"/>
        <dbReference type="ChEBI" id="CHEBI:58349"/>
    </reaction>
    <physiologicalReaction direction="left-to-right" evidence="21">
        <dbReference type="Rhea" id="RHEA:33920"/>
    </physiologicalReaction>
</comment>
<dbReference type="WBParaSite" id="PSU_v2.g6553.t1">
    <property type="protein sequence ID" value="PSU_v2.g6553.t1"/>
    <property type="gene ID" value="PSU_v2.g6553"/>
</dbReference>
<comment type="catalytic activity">
    <reaction evidence="22">
        <text>5alpha-cholest-8-en-3beta-ol + NADP(+) = zymosterol + NADPH + H(+)</text>
        <dbReference type="Rhea" id="RHEA:36399"/>
        <dbReference type="ChEBI" id="CHEBI:15378"/>
        <dbReference type="ChEBI" id="CHEBI:16608"/>
        <dbReference type="ChEBI" id="CHEBI:18252"/>
        <dbReference type="ChEBI" id="CHEBI:57783"/>
        <dbReference type="ChEBI" id="CHEBI:58349"/>
        <dbReference type="EC" id="1.3.1.72"/>
    </reaction>
    <physiologicalReaction direction="right-to-left" evidence="22">
        <dbReference type="Rhea" id="RHEA:36401"/>
    </physiologicalReaction>
</comment>
<dbReference type="InterPro" id="IPR016166">
    <property type="entry name" value="FAD-bd_PCMH"/>
</dbReference>
<reference evidence="28" key="1">
    <citation type="submission" date="2022-11" db="UniProtKB">
        <authorList>
            <consortium name="WormBaseParasite"/>
        </authorList>
    </citation>
    <scope>IDENTIFICATION</scope>
</reference>
<keyword evidence="18" id="KW-0472">Membrane</keyword>
<dbReference type="InterPro" id="IPR040165">
    <property type="entry name" value="Diminuto-like"/>
</dbReference>
<evidence type="ECO:0000256" key="23">
    <source>
        <dbReference type="ARBA" id="ARBA00056986"/>
    </source>
</evidence>
<accession>A0A914Z1G6</accession>
<evidence type="ECO:0000256" key="20">
    <source>
        <dbReference type="ARBA" id="ARBA00023221"/>
    </source>
</evidence>
<evidence type="ECO:0000313" key="28">
    <source>
        <dbReference type="WBParaSite" id="PSU_v2.g6553.t1"/>
    </source>
</evidence>
<dbReference type="GO" id="GO:0005789">
    <property type="term" value="C:endoplasmic reticulum membrane"/>
    <property type="evidence" value="ECO:0007669"/>
    <property type="project" value="UniProtKB-SubCell"/>
</dbReference>
<dbReference type="AlphaFoldDB" id="A0A914Z1G6"/>
<evidence type="ECO:0000256" key="3">
    <source>
        <dbReference type="ARBA" id="ARBA00004389"/>
    </source>
</evidence>
<dbReference type="SUPFAM" id="SSF56176">
    <property type="entry name" value="FAD-binding/transporter-associated domain-like"/>
    <property type="match status" value="1"/>
</dbReference>
<evidence type="ECO:0000256" key="7">
    <source>
        <dbReference type="ARBA" id="ARBA00022548"/>
    </source>
</evidence>
<evidence type="ECO:0000256" key="17">
    <source>
        <dbReference type="ARBA" id="ARBA00023098"/>
    </source>
</evidence>
<keyword evidence="20" id="KW-0753">Steroid metabolism</keyword>
<dbReference type="GO" id="GO:0050614">
    <property type="term" value="F:Delta24-sterol reductase activity"/>
    <property type="evidence" value="ECO:0007669"/>
    <property type="project" value="UniProtKB-EC"/>
</dbReference>
<keyword evidence="13" id="KW-0521">NADP</keyword>
<evidence type="ECO:0000256" key="9">
    <source>
        <dbReference type="ARBA" id="ARBA00022692"/>
    </source>
</evidence>
<dbReference type="GO" id="GO:0008203">
    <property type="term" value="P:cholesterol metabolic process"/>
    <property type="evidence" value="ECO:0007669"/>
    <property type="project" value="UniProtKB-KW"/>
</dbReference>
<comment type="function">
    <text evidence="23">Catalyzes the reduction of the delta-24 double bond of sterol intermediates during cholesterol biosynthesis. In addition to its cholesterol-synthesizing activity, can protect cells from oxidative stress by reducing caspase 3 activity during apoptosis induced by oxidative stress. Also protects against amyloid-beta peptide-induced apoptosis.</text>
</comment>
<evidence type="ECO:0000256" key="1">
    <source>
        <dbReference type="ARBA" id="ARBA00001974"/>
    </source>
</evidence>
<protein>
    <recommendedName>
        <fullName evidence="5">Delta(24)-sterol reductase</fullName>
        <ecNumber evidence="4">1.3.1.72</ecNumber>
    </recommendedName>
    <alternativeName>
        <fullName evidence="24">24-dehydrocholesterol reductase</fullName>
    </alternativeName>
    <alternativeName>
        <fullName evidence="25">3-beta-hydroxysterol Delta-24-reductase</fullName>
    </alternativeName>
</protein>
<evidence type="ECO:0000256" key="24">
    <source>
        <dbReference type="ARBA" id="ARBA00078485"/>
    </source>
</evidence>
<dbReference type="Pfam" id="PF01565">
    <property type="entry name" value="FAD_binding_4"/>
    <property type="match status" value="1"/>
</dbReference>
<evidence type="ECO:0000256" key="10">
    <source>
        <dbReference type="ARBA" id="ARBA00022729"/>
    </source>
</evidence>
<dbReference type="InterPro" id="IPR006094">
    <property type="entry name" value="Oxid_FAD_bind_N"/>
</dbReference>
<comment type="subcellular location">
    <subcellularLocation>
        <location evidence="3">Endoplasmic reticulum membrane</location>
        <topology evidence="3">Single-pass membrane protein</topology>
    </subcellularLocation>
    <subcellularLocation>
        <location evidence="2">Golgi apparatus membrane</location>
        <topology evidence="2">Single-pass membrane protein</topology>
    </subcellularLocation>
</comment>
<keyword evidence="17" id="KW-0443">Lipid metabolism</keyword>
<keyword evidence="6" id="KW-0444">Lipid biosynthesis</keyword>
<evidence type="ECO:0000256" key="18">
    <source>
        <dbReference type="ARBA" id="ARBA00023136"/>
    </source>
</evidence>
<dbReference type="PANTHER" id="PTHR10801:SF2">
    <property type="entry name" value="FAD-BINDING PCMH-TYPE DOMAIN-CONTAINING PROTEIN"/>
    <property type="match status" value="1"/>
</dbReference>
<keyword evidence="15" id="KW-0560">Oxidoreductase</keyword>
<comment type="cofactor">
    <cofactor evidence="1">
        <name>FAD</name>
        <dbReference type="ChEBI" id="CHEBI:57692"/>
    </cofactor>
</comment>
<evidence type="ECO:0000256" key="25">
    <source>
        <dbReference type="ARBA" id="ARBA00080612"/>
    </source>
</evidence>
<dbReference type="Gene3D" id="3.30.465.10">
    <property type="match status" value="1"/>
</dbReference>
<evidence type="ECO:0000256" key="2">
    <source>
        <dbReference type="ARBA" id="ARBA00004194"/>
    </source>
</evidence>
<dbReference type="Proteomes" id="UP000887577">
    <property type="component" value="Unplaced"/>
</dbReference>
<keyword evidence="27" id="KW-1185">Reference proteome</keyword>
<evidence type="ECO:0000259" key="26">
    <source>
        <dbReference type="PROSITE" id="PS51387"/>
    </source>
</evidence>
<organism evidence="27 28">
    <name type="scientific">Panagrolaimus superbus</name>
    <dbReference type="NCBI Taxonomy" id="310955"/>
    <lineage>
        <taxon>Eukaryota</taxon>
        <taxon>Metazoa</taxon>
        <taxon>Ecdysozoa</taxon>
        <taxon>Nematoda</taxon>
        <taxon>Chromadorea</taxon>
        <taxon>Rhabditida</taxon>
        <taxon>Tylenchina</taxon>
        <taxon>Panagrolaimomorpha</taxon>
        <taxon>Panagrolaimoidea</taxon>
        <taxon>Panagrolaimidae</taxon>
        <taxon>Panagrolaimus</taxon>
    </lineage>
</organism>
<dbReference type="EC" id="1.3.1.72" evidence="4"/>
<keyword evidence="16" id="KW-0333">Golgi apparatus</keyword>
<proteinExistence type="predicted"/>
<dbReference type="InterPro" id="IPR016169">
    <property type="entry name" value="FAD-bd_PCMH_sub2"/>
</dbReference>
<evidence type="ECO:0000256" key="16">
    <source>
        <dbReference type="ARBA" id="ARBA00023034"/>
    </source>
</evidence>
<evidence type="ECO:0000256" key="19">
    <source>
        <dbReference type="ARBA" id="ARBA00023166"/>
    </source>
</evidence>
<evidence type="ECO:0000256" key="8">
    <source>
        <dbReference type="ARBA" id="ARBA00022630"/>
    </source>
</evidence>
<dbReference type="GO" id="GO:0000139">
    <property type="term" value="C:Golgi membrane"/>
    <property type="evidence" value="ECO:0007669"/>
    <property type="project" value="UniProtKB-SubCell"/>
</dbReference>
<evidence type="ECO:0000256" key="14">
    <source>
        <dbReference type="ARBA" id="ARBA00022989"/>
    </source>
</evidence>
<keyword evidence="14" id="KW-1133">Transmembrane helix</keyword>
<evidence type="ECO:0000256" key="5">
    <source>
        <dbReference type="ARBA" id="ARBA00019086"/>
    </source>
</evidence>
<keyword evidence="11" id="KW-0256">Endoplasmic reticulum</keyword>
<dbReference type="GO" id="GO:0000246">
    <property type="term" value="F:Delta24(24-1) sterol reductase activity"/>
    <property type="evidence" value="ECO:0007669"/>
    <property type="project" value="TreeGrafter"/>
</dbReference>
<dbReference type="FunFam" id="3.30.465.10:FF:000032">
    <property type="entry name" value="Delta(24)-sterol reductase"/>
    <property type="match status" value="1"/>
</dbReference>
<dbReference type="PANTHER" id="PTHR10801">
    <property type="entry name" value="24-DEHYDROCHOLESTEROL REDUCTASE"/>
    <property type="match status" value="1"/>
</dbReference>
<keyword evidence="8" id="KW-0285">Flavoprotein</keyword>
<dbReference type="PROSITE" id="PS51387">
    <property type="entry name" value="FAD_PCMH"/>
    <property type="match status" value="1"/>
</dbReference>
<sequence length="543" mass="63060">MGTSKSDYSMMENLKAKAIRWLEDNRGLVIVLFCLPASFLFDCGIQLRCWLRRLLFSAPKDHSKRVKTIQKYVQNWNKLPEDERKLMCTAKPNWLSLSVTFYEKSKCYQVPIDLFDILELNEEAMTIKVEPNVSVHEMTKFLIPKGYTLAVTLEIGDATAGGLAFGVGMTTYSHKVGLYQETIISYDVVTADGSLIHVTADNEHSDLFYCLPWSHGTLGFLVALELKLIKVKPYVHMKYIPVHSQEEYCHKMMELSGALDKDFAVPDYLEATIYDKENAVIMVGNFADVDTFSKRMKVNHITQWYKPWFYKHVEKYLHKSGEEYIPIREYLLRHNRAIFWVVESMIPFGNHPIFRFFLGWLCPPKPAFLKFTTTQAVREMTFAKQVFQDIVMPLNTLKDQVNTAIDLFETFPLLVYPCRIYDHHRGPQGQLRAPKKDQQTPGTNFAMFNDLGVYGTPGQVKNRQPYNPTKAMRAMEQFTRDVEGYAFLYADIFMTEEEFNQMFDMTLYNDVRKRYNCDGAFPRLYDKVKPEIDVIKIGESYAN</sequence>
<evidence type="ECO:0000256" key="6">
    <source>
        <dbReference type="ARBA" id="ARBA00022516"/>
    </source>
</evidence>
<evidence type="ECO:0000256" key="22">
    <source>
        <dbReference type="ARBA" id="ARBA00052927"/>
    </source>
</evidence>
<keyword evidence="10" id="KW-0732">Signal</keyword>
<keyword evidence="12" id="KW-0274">FAD</keyword>
<evidence type="ECO:0000256" key="13">
    <source>
        <dbReference type="ARBA" id="ARBA00022857"/>
    </source>
</evidence>
<feature type="domain" description="FAD-binding PCMH-type" evidence="26">
    <location>
        <begin position="55"/>
        <end position="231"/>
    </location>
</feature>